<accession>Q2J7G7</accession>
<evidence type="ECO:0000313" key="2">
    <source>
        <dbReference type="EMBL" id="ABD12775.1"/>
    </source>
</evidence>
<dbReference type="HOGENOM" id="CLU_134259_0_0_11"/>
<dbReference type="STRING" id="106370.Francci3_3421"/>
<gene>
    <name evidence="2" type="ordered locus">Francci3_3421</name>
</gene>
<evidence type="ECO:0000256" key="1">
    <source>
        <dbReference type="SAM" id="MobiDB-lite"/>
    </source>
</evidence>
<dbReference type="RefSeq" id="WP_011437800.1">
    <property type="nucleotide sequence ID" value="NC_007777.1"/>
</dbReference>
<dbReference type="InterPro" id="IPR008972">
    <property type="entry name" value="Cupredoxin"/>
</dbReference>
<feature type="region of interest" description="Disordered" evidence="1">
    <location>
        <begin position="1"/>
        <end position="25"/>
    </location>
</feature>
<reference evidence="2 3" key="1">
    <citation type="journal article" date="2007" name="Genome Res.">
        <title>Genome characteristics of facultatively symbiotic Frankia sp. strains reflect host range and host plant biogeography.</title>
        <authorList>
            <person name="Normand P."/>
            <person name="Lapierre P."/>
            <person name="Tisa L.S."/>
            <person name="Gogarten J.P."/>
            <person name="Alloisio N."/>
            <person name="Bagnarol E."/>
            <person name="Bassi C.A."/>
            <person name="Berry A.M."/>
            <person name="Bickhart D.M."/>
            <person name="Choisne N."/>
            <person name="Couloux A."/>
            <person name="Cournoyer B."/>
            <person name="Cruveiller S."/>
            <person name="Daubin V."/>
            <person name="Demange N."/>
            <person name="Francino M.P."/>
            <person name="Goltsman E."/>
            <person name="Huang Y."/>
            <person name="Kopp O.R."/>
            <person name="Labarre L."/>
            <person name="Lapidus A."/>
            <person name="Lavire C."/>
            <person name="Marechal J."/>
            <person name="Martinez M."/>
            <person name="Mastronunzio J.E."/>
            <person name="Mullin B.C."/>
            <person name="Niemann J."/>
            <person name="Pujic P."/>
            <person name="Rawnsley T."/>
            <person name="Rouy Z."/>
            <person name="Schenowitz C."/>
            <person name="Sellstedt A."/>
            <person name="Tavares F."/>
            <person name="Tomkins J.P."/>
            <person name="Vallenet D."/>
            <person name="Valverde C."/>
            <person name="Wall L.G."/>
            <person name="Wang Y."/>
            <person name="Medigue C."/>
            <person name="Benson D.R."/>
        </authorList>
    </citation>
    <scope>NUCLEOTIDE SEQUENCE [LARGE SCALE GENOMIC DNA]</scope>
    <source>
        <strain evidence="3">DSM 45818 / CECT 9043 / CcI3</strain>
    </source>
</reference>
<feature type="region of interest" description="Disordered" evidence="1">
    <location>
        <begin position="50"/>
        <end position="85"/>
    </location>
</feature>
<dbReference type="eggNOG" id="COG4454">
    <property type="taxonomic scope" value="Bacteria"/>
</dbReference>
<keyword evidence="3" id="KW-1185">Reference proteome</keyword>
<dbReference type="Gene3D" id="2.60.40.420">
    <property type="entry name" value="Cupredoxins - blue copper proteins"/>
    <property type="match status" value="1"/>
</dbReference>
<dbReference type="KEGG" id="fra:Francci3_3421"/>
<dbReference type="Proteomes" id="UP000001937">
    <property type="component" value="Chromosome"/>
</dbReference>
<feature type="compositionally biased region" description="Low complexity" evidence="1">
    <location>
        <begin position="63"/>
        <end position="85"/>
    </location>
</feature>
<dbReference type="EMBL" id="CP000249">
    <property type="protein sequence ID" value="ABD12775.1"/>
    <property type="molecule type" value="Genomic_DNA"/>
</dbReference>
<dbReference type="SUPFAM" id="SSF49503">
    <property type="entry name" value="Cupredoxins"/>
    <property type="match status" value="1"/>
</dbReference>
<protein>
    <recommendedName>
        <fullName evidence="4">Copper-binding protein</fullName>
    </recommendedName>
</protein>
<proteinExistence type="predicted"/>
<organism evidence="2 3">
    <name type="scientific">Frankia casuarinae (strain DSM 45818 / CECT 9043 / HFP020203 / CcI3)</name>
    <dbReference type="NCBI Taxonomy" id="106370"/>
    <lineage>
        <taxon>Bacteria</taxon>
        <taxon>Bacillati</taxon>
        <taxon>Actinomycetota</taxon>
        <taxon>Actinomycetes</taxon>
        <taxon>Frankiales</taxon>
        <taxon>Frankiaceae</taxon>
        <taxon>Frankia</taxon>
    </lineage>
</organism>
<sequence length="176" mass="18230">MTDHLRTSTAGPARPGLLEGRRAAHRRGGRRAAAVMATGTVILAFTAACGGTTTPTPRPTPTTPASVSAKPSPTGPLTSAGTAGATKVTVTETEFVIKLSRNTFTPGIYTFVTQNAGHVTHALRIEGPGLHEATTKDLAPGESEDLTVTLQPGTYELDCPVDNHESLGMKLDITVS</sequence>
<evidence type="ECO:0008006" key="4">
    <source>
        <dbReference type="Google" id="ProtNLM"/>
    </source>
</evidence>
<accession>A0A1X1Q0W2</accession>
<dbReference type="AlphaFoldDB" id="Q2J7G7"/>
<name>Q2J7G7_FRACC</name>
<evidence type="ECO:0000313" key="3">
    <source>
        <dbReference type="Proteomes" id="UP000001937"/>
    </source>
</evidence>